<dbReference type="InterPro" id="IPR015168">
    <property type="entry name" value="SsuA/THI5"/>
</dbReference>
<dbReference type="Pfam" id="PF09084">
    <property type="entry name" value="NMT1"/>
    <property type="match status" value="1"/>
</dbReference>
<evidence type="ECO:0000313" key="3">
    <source>
        <dbReference type="EMBL" id="URF04747.1"/>
    </source>
</evidence>
<feature type="domain" description="SsuA/THI5-like" evidence="2">
    <location>
        <begin position="38"/>
        <end position="250"/>
    </location>
</feature>
<keyword evidence="1" id="KW-0732">Signal</keyword>
<dbReference type="Gene3D" id="3.40.190.10">
    <property type="entry name" value="Periplasmic binding protein-like II"/>
    <property type="match status" value="2"/>
</dbReference>
<sequence>MTLRPLIASLLLACAGAAHAADKLTVQLDWLPGGDKSFVYAGVQQGFFKEEGLEVRILPGRGSADAVTKIASGAADVGFGGIAALMTAAAEGKIPVKAVMSLYSNQPDALFTRADSKIQSLKDMEGKTVAMPTFSSSNALWPVVLQRNGIDPARIKVIKADPATLAPMLAQRRVDATINWVTVAPAFGAVLKQANQELSVLPWTRFGLDGYGWSVLASDKTIAERPDVLKRYLRALNKSLDYSIQHPQQAAEALKAAVPEADVAVVKAEFESSIPLLRNDISRRDGVGRFNPKLLAATWGWVAQSMQYAPAKVDPETLVDRRFLTQ</sequence>
<organism evidence="3 4">
    <name type="scientific">Cupriavidus campinensis</name>
    <dbReference type="NCBI Taxonomy" id="151783"/>
    <lineage>
        <taxon>Bacteria</taxon>
        <taxon>Pseudomonadati</taxon>
        <taxon>Pseudomonadota</taxon>
        <taxon>Betaproteobacteria</taxon>
        <taxon>Burkholderiales</taxon>
        <taxon>Burkholderiaceae</taxon>
        <taxon>Cupriavidus</taxon>
    </lineage>
</organism>
<dbReference type="SUPFAM" id="SSF53850">
    <property type="entry name" value="Periplasmic binding protein-like II"/>
    <property type="match status" value="1"/>
</dbReference>
<dbReference type="GO" id="GO:0009228">
    <property type="term" value="P:thiamine biosynthetic process"/>
    <property type="evidence" value="ECO:0007669"/>
    <property type="project" value="InterPro"/>
</dbReference>
<feature type="signal peptide" evidence="1">
    <location>
        <begin position="1"/>
        <end position="20"/>
    </location>
</feature>
<evidence type="ECO:0000259" key="2">
    <source>
        <dbReference type="Pfam" id="PF09084"/>
    </source>
</evidence>
<evidence type="ECO:0000313" key="4">
    <source>
        <dbReference type="Proteomes" id="UP001056132"/>
    </source>
</evidence>
<dbReference type="AlphaFoldDB" id="A0AAE9I2G2"/>
<dbReference type="KEGG" id="ccam:M5D45_02540"/>
<gene>
    <name evidence="3" type="ORF">M5D45_02540</name>
</gene>
<name>A0AAE9I2G2_9BURK</name>
<reference evidence="3" key="1">
    <citation type="journal article" date="2022" name="Microbiol. Resour. Announc.">
        <title>Genome Sequence of Cupriavidus campinensis Strain G5, a Member of a Bacterial Consortium Capable of Polyethylene Degradation.</title>
        <authorList>
            <person name="Schneider B."/>
            <person name="Pfeiffer F."/>
            <person name="Dyall-Smith M."/>
            <person name="Kunte H.J."/>
        </authorList>
    </citation>
    <scope>NUCLEOTIDE SEQUENCE</scope>
    <source>
        <strain evidence="3">G5</strain>
    </source>
</reference>
<feature type="chain" id="PRO_5042270969" evidence="1">
    <location>
        <begin position="21"/>
        <end position="326"/>
    </location>
</feature>
<proteinExistence type="predicted"/>
<reference evidence="3" key="2">
    <citation type="submission" date="2022-05" db="EMBL/GenBank/DDBJ databases">
        <authorList>
            <person name="Kunte H.-J."/>
        </authorList>
    </citation>
    <scope>NUCLEOTIDE SEQUENCE</scope>
    <source>
        <strain evidence="3">G5</strain>
    </source>
</reference>
<dbReference type="PANTHER" id="PTHR31528:SF15">
    <property type="entry name" value="RIBOFLAVIN-BINDING PROTEIN RIBY"/>
    <property type="match status" value="1"/>
</dbReference>
<protein>
    <submittedName>
        <fullName evidence="3">ABC transporter substrate-binding protein</fullName>
    </submittedName>
</protein>
<dbReference type="PANTHER" id="PTHR31528">
    <property type="entry name" value="4-AMINO-5-HYDROXYMETHYL-2-METHYLPYRIMIDINE PHOSPHATE SYNTHASE THI11-RELATED"/>
    <property type="match status" value="1"/>
</dbReference>
<dbReference type="EMBL" id="CP097330">
    <property type="protein sequence ID" value="URF04747.1"/>
    <property type="molecule type" value="Genomic_DNA"/>
</dbReference>
<dbReference type="InterPro" id="IPR027939">
    <property type="entry name" value="NMT1/THI5"/>
</dbReference>
<dbReference type="Proteomes" id="UP001056132">
    <property type="component" value="Chromosome 1"/>
</dbReference>
<dbReference type="RefSeq" id="WP_250025053.1">
    <property type="nucleotide sequence ID" value="NZ_CP097330.1"/>
</dbReference>
<accession>A0AAE9I2G2</accession>
<evidence type="ECO:0000256" key="1">
    <source>
        <dbReference type="SAM" id="SignalP"/>
    </source>
</evidence>